<feature type="domain" description="Nucleotide-diphospho-sugar transferase" evidence="2">
    <location>
        <begin position="62"/>
        <end position="182"/>
    </location>
</feature>
<name>A0A1R4EIP2_9GAMM</name>
<organism evidence="3 4">
    <name type="scientific">Psychrobacter pasteurii</name>
    <dbReference type="NCBI Taxonomy" id="1945520"/>
    <lineage>
        <taxon>Bacteria</taxon>
        <taxon>Pseudomonadati</taxon>
        <taxon>Pseudomonadota</taxon>
        <taxon>Gammaproteobacteria</taxon>
        <taxon>Moraxellales</taxon>
        <taxon>Moraxellaceae</taxon>
        <taxon>Psychrobacter</taxon>
    </lineage>
</organism>
<dbReference type="Pfam" id="PF03407">
    <property type="entry name" value="Nucleotid_trans"/>
    <property type="match status" value="1"/>
</dbReference>
<feature type="transmembrane region" description="Helical" evidence="1">
    <location>
        <begin position="211"/>
        <end position="229"/>
    </location>
</feature>
<dbReference type="STRING" id="1945520.A1019T_02314"/>
<keyword evidence="1" id="KW-1133">Transmembrane helix</keyword>
<dbReference type="GO" id="GO:0016740">
    <property type="term" value="F:transferase activity"/>
    <property type="evidence" value="ECO:0007669"/>
    <property type="project" value="UniProtKB-KW"/>
</dbReference>
<dbReference type="AlphaFoldDB" id="A0A1R4EIP2"/>
<sequence length="230" mass="26625">MSELVQTYSITNVSDNQSFIVCCFYTASYQEHAMRLKSSLDEFNISYYFSEVEDAGYWEANTRLKPHFVLECLDKFPNKDILYLDADAIVKKPIDYFNDITADVAFYKTKGMPGMSHDYLASTMFFRNTEPTKALVKQWIAEQVDGKETQVDQDSLDEAMIKFENKISVEPLPAGYIKIFDKDYEGEIYIEQYQASRGQTKLRRQKIRRRNRIAGAILVGAIIITIYMVV</sequence>
<proteinExistence type="predicted"/>
<reference evidence="4" key="1">
    <citation type="submission" date="2017-02" db="EMBL/GenBank/DDBJ databases">
        <authorList>
            <person name="Mornico D."/>
        </authorList>
    </citation>
    <scope>NUCLEOTIDE SEQUENCE [LARGE SCALE GENOMIC DNA]</scope>
</reference>
<keyword evidence="1" id="KW-0472">Membrane</keyword>
<keyword evidence="4" id="KW-1185">Reference proteome</keyword>
<dbReference type="InterPro" id="IPR029044">
    <property type="entry name" value="Nucleotide-diphossugar_trans"/>
</dbReference>
<dbReference type="SUPFAM" id="SSF53448">
    <property type="entry name" value="Nucleotide-diphospho-sugar transferases"/>
    <property type="match status" value="1"/>
</dbReference>
<keyword evidence="3" id="KW-0808">Transferase</keyword>
<dbReference type="OrthoDB" id="9179616at2"/>
<dbReference type="RefSeq" id="WP_077449677.1">
    <property type="nucleotide sequence ID" value="NZ_FUGD01000140.1"/>
</dbReference>
<keyword evidence="1" id="KW-0812">Transmembrane</keyword>
<protein>
    <submittedName>
        <fullName evidence="3">Nucleotide-diphospho-sugar transferase</fullName>
    </submittedName>
</protein>
<dbReference type="InterPro" id="IPR005069">
    <property type="entry name" value="Nucl-diP-sugar_transferase"/>
</dbReference>
<dbReference type="EMBL" id="FUGD01000140">
    <property type="protein sequence ID" value="SJM38324.1"/>
    <property type="molecule type" value="Genomic_DNA"/>
</dbReference>
<gene>
    <name evidence="3" type="ORF">A1019T_02314</name>
</gene>
<evidence type="ECO:0000313" key="4">
    <source>
        <dbReference type="Proteomes" id="UP000188169"/>
    </source>
</evidence>
<dbReference type="Proteomes" id="UP000188169">
    <property type="component" value="Unassembled WGS sequence"/>
</dbReference>
<dbReference type="Gene3D" id="3.90.550.10">
    <property type="entry name" value="Spore Coat Polysaccharide Biosynthesis Protein SpsA, Chain A"/>
    <property type="match status" value="1"/>
</dbReference>
<accession>A0A1R4EIP2</accession>
<evidence type="ECO:0000313" key="3">
    <source>
        <dbReference type="EMBL" id="SJM38324.1"/>
    </source>
</evidence>
<evidence type="ECO:0000256" key="1">
    <source>
        <dbReference type="SAM" id="Phobius"/>
    </source>
</evidence>
<evidence type="ECO:0000259" key="2">
    <source>
        <dbReference type="Pfam" id="PF03407"/>
    </source>
</evidence>